<evidence type="ECO:0000256" key="1">
    <source>
        <dbReference type="ARBA" id="ARBA00022658"/>
    </source>
</evidence>
<dbReference type="EMBL" id="AEYP01035550">
    <property type="status" value="NOT_ANNOTATED_CDS"/>
    <property type="molecule type" value="Genomic_DNA"/>
</dbReference>
<dbReference type="STRING" id="9669.ENSMPUP00000001091"/>
<proteinExistence type="predicted"/>
<reference evidence="4" key="1">
    <citation type="submission" date="2024-06" db="UniProtKB">
        <authorList>
            <consortium name="Ensembl"/>
        </authorList>
    </citation>
    <scope>IDENTIFICATION</scope>
</reference>
<dbReference type="Ensembl" id="ENSMPUT00000001114.1">
    <property type="protein sequence ID" value="ENSMPUP00000001091.1"/>
    <property type="gene ID" value="ENSMPUG00000001101.1"/>
</dbReference>
<evidence type="ECO:0000313" key="4">
    <source>
        <dbReference type="Ensembl" id="ENSMPUP00000001091.1"/>
    </source>
</evidence>
<name>M3XPU1_MUSPF</name>
<dbReference type="eggNOG" id="KOG3629">
    <property type="taxonomic scope" value="Eukaryota"/>
</dbReference>
<dbReference type="GO" id="GO:0005886">
    <property type="term" value="C:plasma membrane"/>
    <property type="evidence" value="ECO:0007669"/>
    <property type="project" value="TreeGrafter"/>
</dbReference>
<dbReference type="InterPro" id="IPR023578">
    <property type="entry name" value="Ras_GEF_dom_sf"/>
</dbReference>
<dbReference type="Pfam" id="PF00617">
    <property type="entry name" value="RasGEF"/>
    <property type="match status" value="1"/>
</dbReference>
<dbReference type="InterPro" id="IPR001895">
    <property type="entry name" value="RASGEF_cat_dom"/>
</dbReference>
<dbReference type="PANTHER" id="PTHR23113">
    <property type="entry name" value="GUANINE NUCLEOTIDE EXCHANGE FACTOR"/>
    <property type="match status" value="1"/>
</dbReference>
<dbReference type="AlphaFoldDB" id="M3XPU1"/>
<dbReference type="InterPro" id="IPR036964">
    <property type="entry name" value="RASGEF_cat_dom_sf"/>
</dbReference>
<evidence type="ECO:0000256" key="2">
    <source>
        <dbReference type="PROSITE-ProRule" id="PRU00168"/>
    </source>
</evidence>
<dbReference type="GO" id="GO:0005085">
    <property type="term" value="F:guanyl-nucleotide exchange factor activity"/>
    <property type="evidence" value="ECO:0007669"/>
    <property type="project" value="UniProtKB-KW"/>
</dbReference>
<dbReference type="SUPFAM" id="SSF48366">
    <property type="entry name" value="Ras GEF"/>
    <property type="match status" value="1"/>
</dbReference>
<dbReference type="Gene3D" id="1.10.840.10">
    <property type="entry name" value="Ras guanine-nucleotide exchange factors catalytic domain"/>
    <property type="match status" value="1"/>
</dbReference>
<dbReference type="InterPro" id="IPR008937">
    <property type="entry name" value="Ras-like_GEF"/>
</dbReference>
<dbReference type="CDD" id="cd00155">
    <property type="entry name" value="RasGEF"/>
    <property type="match status" value="1"/>
</dbReference>
<dbReference type="GeneTree" id="ENSGT00940000153181"/>
<dbReference type="PANTHER" id="PTHR23113:SF223">
    <property type="entry name" value="RAL-GDS-RELATED PROTEIN"/>
    <property type="match status" value="1"/>
</dbReference>
<dbReference type="SMART" id="SM00147">
    <property type="entry name" value="RasGEF"/>
    <property type="match status" value="1"/>
</dbReference>
<dbReference type="InParanoid" id="M3XPU1"/>
<protein>
    <recommendedName>
        <fullName evidence="3">Ras-GEF domain-containing protein</fullName>
    </recommendedName>
</protein>
<organism evidence="4">
    <name type="scientific">Mustela putorius furo</name>
    <name type="common">European domestic ferret</name>
    <name type="synonym">Mustela furo</name>
    <dbReference type="NCBI Taxonomy" id="9669"/>
    <lineage>
        <taxon>Eukaryota</taxon>
        <taxon>Metazoa</taxon>
        <taxon>Chordata</taxon>
        <taxon>Craniata</taxon>
        <taxon>Vertebrata</taxon>
        <taxon>Euteleostomi</taxon>
        <taxon>Mammalia</taxon>
        <taxon>Eutheria</taxon>
        <taxon>Laurasiatheria</taxon>
        <taxon>Carnivora</taxon>
        <taxon>Caniformia</taxon>
        <taxon>Musteloidea</taxon>
        <taxon>Mustelidae</taxon>
        <taxon>Mustelinae</taxon>
        <taxon>Mustela</taxon>
    </lineage>
</organism>
<accession>M3XPU1</accession>
<dbReference type="GO" id="GO:0007265">
    <property type="term" value="P:Ras protein signal transduction"/>
    <property type="evidence" value="ECO:0007669"/>
    <property type="project" value="TreeGrafter"/>
</dbReference>
<dbReference type="PROSITE" id="PS50009">
    <property type="entry name" value="RASGEF_CAT"/>
    <property type="match status" value="1"/>
</dbReference>
<feature type="domain" description="Ras-GEF" evidence="3">
    <location>
        <begin position="34"/>
        <end position="277"/>
    </location>
</feature>
<evidence type="ECO:0000259" key="3">
    <source>
        <dbReference type="PROSITE" id="PS50009"/>
    </source>
</evidence>
<keyword evidence="1 2" id="KW-0344">Guanine-nucleotide releasing factor</keyword>
<sequence>KQRRPYGMGFMHWVFLERPWDLSCLGKGTWNEFHPKLVAEQLYYMYTELFKKMVPHQCLGSVWSRRNRPGNEHVAPTVRATIAQFNVVASCIVTTCLGDPSMTAQDRAVVVGHWIRVAKACQILGNYSSLRAILEALQSVSIHCLQRTWDNVSSPEDRPLLTDGVGDGLWATKMMIKGPSNKLASLVRQLQRAQKGLLKKVSVPEGQGLQGQGVVPYLGTFLSDLVVLDTAMEDYMEGSEINHHKKNKEYQVLTDIMLLQAAAENYCLDPQHPFTAW</sequence>